<reference evidence="1" key="1">
    <citation type="submission" date="2023-10" db="EMBL/GenBank/DDBJ databases">
        <authorList>
            <person name="Rodriguez Cubillos JULIANA M."/>
            <person name="De Vega J."/>
        </authorList>
    </citation>
    <scope>NUCLEOTIDE SEQUENCE</scope>
</reference>
<name>A0ACB0KEV9_TRIPR</name>
<gene>
    <name evidence="1" type="ORF">MILVUS5_LOCUS21940</name>
</gene>
<dbReference type="EMBL" id="CASHSV030000206">
    <property type="protein sequence ID" value="CAJ2654893.1"/>
    <property type="molecule type" value="Genomic_DNA"/>
</dbReference>
<sequence>MFIYALIIFSFPFLVESISYQRTNIPCKTKEDCPPSVKFVWICKEKSFMTKSKEKFCAKVTQGIYYGPDAKG</sequence>
<evidence type="ECO:0000313" key="1">
    <source>
        <dbReference type="EMBL" id="CAJ2654893.1"/>
    </source>
</evidence>
<dbReference type="Proteomes" id="UP001177021">
    <property type="component" value="Unassembled WGS sequence"/>
</dbReference>
<accession>A0ACB0KEV9</accession>
<organism evidence="1 2">
    <name type="scientific">Trifolium pratense</name>
    <name type="common">Red clover</name>
    <dbReference type="NCBI Taxonomy" id="57577"/>
    <lineage>
        <taxon>Eukaryota</taxon>
        <taxon>Viridiplantae</taxon>
        <taxon>Streptophyta</taxon>
        <taxon>Embryophyta</taxon>
        <taxon>Tracheophyta</taxon>
        <taxon>Spermatophyta</taxon>
        <taxon>Magnoliopsida</taxon>
        <taxon>eudicotyledons</taxon>
        <taxon>Gunneridae</taxon>
        <taxon>Pentapetalae</taxon>
        <taxon>rosids</taxon>
        <taxon>fabids</taxon>
        <taxon>Fabales</taxon>
        <taxon>Fabaceae</taxon>
        <taxon>Papilionoideae</taxon>
        <taxon>50 kb inversion clade</taxon>
        <taxon>NPAAA clade</taxon>
        <taxon>Hologalegina</taxon>
        <taxon>IRL clade</taxon>
        <taxon>Trifolieae</taxon>
        <taxon>Trifolium</taxon>
    </lineage>
</organism>
<protein>
    <submittedName>
        <fullName evidence="1">Uncharacterized protein</fullName>
    </submittedName>
</protein>
<comment type="caution">
    <text evidence="1">The sequence shown here is derived from an EMBL/GenBank/DDBJ whole genome shotgun (WGS) entry which is preliminary data.</text>
</comment>
<proteinExistence type="predicted"/>
<keyword evidence="2" id="KW-1185">Reference proteome</keyword>
<evidence type="ECO:0000313" key="2">
    <source>
        <dbReference type="Proteomes" id="UP001177021"/>
    </source>
</evidence>